<dbReference type="PANTHER" id="PTHR43330">
    <property type="entry name" value="METHIONINE AMINOPEPTIDASE"/>
    <property type="match status" value="1"/>
</dbReference>
<dbReference type="InterPro" id="IPR000994">
    <property type="entry name" value="Pept_M24"/>
</dbReference>
<dbReference type="Proteomes" id="UP000754563">
    <property type="component" value="Unassembled WGS sequence"/>
</dbReference>
<proteinExistence type="inferred from homology"/>
<organism evidence="9 10">
    <name type="scientific">Candidatus Dojkabacteria bacterium</name>
    <dbReference type="NCBI Taxonomy" id="2099670"/>
    <lineage>
        <taxon>Bacteria</taxon>
        <taxon>Candidatus Dojkabacteria</taxon>
    </lineage>
</organism>
<feature type="binding site" evidence="6">
    <location>
        <position position="109"/>
    </location>
    <ligand>
        <name>a divalent metal cation</name>
        <dbReference type="ChEBI" id="CHEBI:60240"/>
        <label>2</label>
        <note>catalytic</note>
    </ligand>
</feature>
<comment type="function">
    <text evidence="1 6">Removes the N-terminal methionine from nascent proteins. The N-terminal methionine is often cleaved when the second residue in the primary sequence is small and uncharged (Met-Ala-, Cys, Gly, Pro, Ser, Thr, or Val). Requires deformylation of the N(alpha)-formylated initiator methionine before it can be hydrolyzed.</text>
</comment>
<comment type="subunit">
    <text evidence="6">Monomer.</text>
</comment>
<dbReference type="GO" id="GO:0006508">
    <property type="term" value="P:proteolysis"/>
    <property type="evidence" value="ECO:0007669"/>
    <property type="project" value="UniProtKB-KW"/>
</dbReference>
<reference evidence="9" key="2">
    <citation type="journal article" date="2021" name="Microbiome">
        <title>Successional dynamics and alternative stable states in a saline activated sludge microbial community over 9 years.</title>
        <authorList>
            <person name="Wang Y."/>
            <person name="Ye J."/>
            <person name="Ju F."/>
            <person name="Liu L."/>
            <person name="Boyd J.A."/>
            <person name="Deng Y."/>
            <person name="Parks D.H."/>
            <person name="Jiang X."/>
            <person name="Yin X."/>
            <person name="Woodcroft B.J."/>
            <person name="Tyson G.W."/>
            <person name="Hugenholtz P."/>
            <person name="Polz M.F."/>
            <person name="Zhang T."/>
        </authorList>
    </citation>
    <scope>NUCLEOTIDE SEQUENCE</scope>
    <source>
        <strain evidence="9">HKST-UBA11</strain>
    </source>
</reference>
<dbReference type="GO" id="GO:0004239">
    <property type="term" value="F:initiator methionyl aminopeptidase activity"/>
    <property type="evidence" value="ECO:0007669"/>
    <property type="project" value="UniProtKB-UniRule"/>
</dbReference>
<keyword evidence="2 6" id="KW-0031">Aminopeptidase</keyword>
<feature type="binding site" evidence="6">
    <location>
        <position position="236"/>
    </location>
    <ligand>
        <name>a divalent metal cation</name>
        <dbReference type="ChEBI" id="CHEBI:60240"/>
        <label>2</label>
        <note>catalytic</note>
    </ligand>
</feature>
<comment type="caution">
    <text evidence="6">Lacks conserved residue(s) required for the propagation of feature annotation.</text>
</comment>
<dbReference type="EMBL" id="JAGQLH010000055">
    <property type="protein sequence ID" value="MCA9385906.1"/>
    <property type="molecule type" value="Genomic_DNA"/>
</dbReference>
<dbReference type="GO" id="GO:0070006">
    <property type="term" value="F:metalloaminopeptidase activity"/>
    <property type="evidence" value="ECO:0007669"/>
    <property type="project" value="UniProtKB-UniRule"/>
</dbReference>
<dbReference type="AlphaFoldDB" id="A0A955L8Y2"/>
<dbReference type="Gene3D" id="3.90.230.10">
    <property type="entry name" value="Creatinase/methionine aminopeptidase superfamily"/>
    <property type="match status" value="1"/>
</dbReference>
<sequence length="252" mass="27528">MIIKTKSDLNNIKTAAKINTECLLYLKSITTEGIDSYEIDRKAEEFYKKNSAKPAFKGVPGSKFPYPATINFQRNDEVVHGIPHKDQIVEDGDIISIDTGCIYNGYYADHATSFGIGSLSEEDEKLLSIAKLSVEAGCQQAIAGNHVGDIGYAQQTIIEMAGFSVVKVLCGHEIGKSLWEDILIPAFGSRGSGETLEENLVVCIENQTCAGNESVYTESDGWLIKTKDGKKAATFEHMVLVKKGKPEILTQV</sequence>
<feature type="domain" description="Peptidase M24" evidence="8">
    <location>
        <begin position="11"/>
        <end position="242"/>
    </location>
</feature>
<gene>
    <name evidence="6 9" type="primary">map</name>
    <name evidence="9" type="ORF">KC717_04635</name>
</gene>
<feature type="binding site" evidence="6">
    <location>
        <position position="98"/>
    </location>
    <ligand>
        <name>a divalent metal cation</name>
        <dbReference type="ChEBI" id="CHEBI:60240"/>
        <label>1</label>
    </ligand>
</feature>
<feature type="binding site" evidence="6">
    <location>
        <position position="236"/>
    </location>
    <ligand>
        <name>a divalent metal cation</name>
        <dbReference type="ChEBI" id="CHEBI:60240"/>
        <label>1</label>
    </ligand>
</feature>
<dbReference type="InterPro" id="IPR001714">
    <property type="entry name" value="Pept_M24_MAP"/>
</dbReference>
<dbReference type="NCBIfam" id="TIGR00500">
    <property type="entry name" value="met_pdase_I"/>
    <property type="match status" value="1"/>
</dbReference>
<dbReference type="PRINTS" id="PR00599">
    <property type="entry name" value="MAPEPTIDASE"/>
</dbReference>
<reference evidence="9" key="1">
    <citation type="submission" date="2020-04" db="EMBL/GenBank/DDBJ databases">
        <authorList>
            <person name="Zhang T."/>
        </authorList>
    </citation>
    <scope>NUCLEOTIDE SEQUENCE</scope>
    <source>
        <strain evidence="9">HKST-UBA11</strain>
    </source>
</reference>
<evidence type="ECO:0000256" key="3">
    <source>
        <dbReference type="ARBA" id="ARBA00022670"/>
    </source>
</evidence>
<feature type="binding site" evidence="6">
    <location>
        <position position="80"/>
    </location>
    <ligand>
        <name>substrate</name>
    </ligand>
</feature>
<dbReference type="HAMAP" id="MF_01974">
    <property type="entry name" value="MetAP_1"/>
    <property type="match status" value="1"/>
</dbReference>
<evidence type="ECO:0000256" key="4">
    <source>
        <dbReference type="ARBA" id="ARBA00022723"/>
    </source>
</evidence>
<comment type="caution">
    <text evidence="9">The sequence shown here is derived from an EMBL/GenBank/DDBJ whole genome shotgun (WGS) entry which is preliminary data.</text>
</comment>
<feature type="binding site" evidence="6">
    <location>
        <position position="172"/>
    </location>
    <ligand>
        <name>a divalent metal cation</name>
        <dbReference type="ChEBI" id="CHEBI:60240"/>
        <label>2</label>
        <note>catalytic</note>
    </ligand>
</feature>
<dbReference type="GO" id="GO:0046872">
    <property type="term" value="F:metal ion binding"/>
    <property type="evidence" value="ECO:0007669"/>
    <property type="project" value="UniProtKB-UniRule"/>
</dbReference>
<name>A0A955L8Y2_9BACT</name>
<dbReference type="Pfam" id="PF00557">
    <property type="entry name" value="Peptidase_M24"/>
    <property type="match status" value="1"/>
</dbReference>
<dbReference type="GO" id="GO:0005829">
    <property type="term" value="C:cytosol"/>
    <property type="evidence" value="ECO:0007669"/>
    <property type="project" value="TreeGrafter"/>
</dbReference>
<comment type="similarity">
    <text evidence="6">Belongs to the peptidase M24A family. Methionine aminopeptidase type 1 subfamily.</text>
</comment>
<feature type="binding site" evidence="6">
    <location>
        <position position="109"/>
    </location>
    <ligand>
        <name>a divalent metal cation</name>
        <dbReference type="ChEBI" id="CHEBI:60240"/>
        <label>1</label>
    </ligand>
</feature>
<dbReference type="EC" id="3.4.11.18" evidence="6 7"/>
<evidence type="ECO:0000313" key="10">
    <source>
        <dbReference type="Proteomes" id="UP000754563"/>
    </source>
</evidence>
<dbReference type="InterPro" id="IPR002467">
    <property type="entry name" value="Pept_M24A_MAP1"/>
</dbReference>
<evidence type="ECO:0000313" key="9">
    <source>
        <dbReference type="EMBL" id="MCA9385906.1"/>
    </source>
</evidence>
<comment type="cofactor">
    <cofactor evidence="6">
        <name>Co(2+)</name>
        <dbReference type="ChEBI" id="CHEBI:48828"/>
    </cofactor>
    <cofactor evidence="6">
        <name>Zn(2+)</name>
        <dbReference type="ChEBI" id="CHEBI:29105"/>
    </cofactor>
    <cofactor evidence="6">
        <name>Mn(2+)</name>
        <dbReference type="ChEBI" id="CHEBI:29035"/>
    </cofactor>
    <cofactor evidence="6">
        <name>Fe(2+)</name>
        <dbReference type="ChEBI" id="CHEBI:29033"/>
    </cofactor>
    <text evidence="6">Binds 2 divalent metal cations per subunit. Has a high-affinity and a low affinity metal-binding site. The true nature of the physiological cofactor is under debate. The enzyme is active with cobalt, zinc, manganese or divalent iron ions. Most likely, methionine aminopeptidases function as mononuclear Fe(2+)-metalloproteases under physiological conditions, and the catalytically relevant metal-binding site has been assigned to the histidine-containing high-affinity site.</text>
</comment>
<dbReference type="SUPFAM" id="SSF55920">
    <property type="entry name" value="Creatinase/aminopeptidase"/>
    <property type="match status" value="1"/>
</dbReference>
<dbReference type="PANTHER" id="PTHR43330:SF27">
    <property type="entry name" value="METHIONINE AMINOPEPTIDASE"/>
    <property type="match status" value="1"/>
</dbReference>
<evidence type="ECO:0000256" key="6">
    <source>
        <dbReference type="HAMAP-Rule" id="MF_01974"/>
    </source>
</evidence>
<dbReference type="InterPro" id="IPR036005">
    <property type="entry name" value="Creatinase/aminopeptidase-like"/>
</dbReference>
<protein>
    <recommendedName>
        <fullName evidence="6 7">Methionine aminopeptidase</fullName>
        <shortName evidence="6">MAP</shortName>
        <shortName evidence="6">MetAP</shortName>
        <ecNumber evidence="6 7">3.4.11.18</ecNumber>
    </recommendedName>
    <alternativeName>
        <fullName evidence="6">Peptidase M</fullName>
    </alternativeName>
</protein>
<feature type="binding site" evidence="6">
    <location>
        <position position="205"/>
    </location>
    <ligand>
        <name>a divalent metal cation</name>
        <dbReference type="ChEBI" id="CHEBI:60240"/>
        <label>2</label>
        <note>catalytic</note>
    </ligand>
</feature>
<keyword evidence="4 6" id="KW-0479">Metal-binding</keyword>
<evidence type="ECO:0000259" key="8">
    <source>
        <dbReference type="Pfam" id="PF00557"/>
    </source>
</evidence>
<comment type="catalytic activity">
    <reaction evidence="6 7">
        <text>Release of N-terminal amino acids, preferentially methionine, from peptides and arylamides.</text>
        <dbReference type="EC" id="3.4.11.18"/>
    </reaction>
</comment>
<evidence type="ECO:0000256" key="5">
    <source>
        <dbReference type="ARBA" id="ARBA00022801"/>
    </source>
</evidence>
<evidence type="ECO:0000256" key="2">
    <source>
        <dbReference type="ARBA" id="ARBA00022438"/>
    </source>
</evidence>
<accession>A0A955L8Y2</accession>
<keyword evidence="3 6" id="KW-0645">Protease</keyword>
<evidence type="ECO:0000256" key="1">
    <source>
        <dbReference type="ARBA" id="ARBA00002521"/>
    </source>
</evidence>
<evidence type="ECO:0000256" key="7">
    <source>
        <dbReference type="RuleBase" id="RU003653"/>
    </source>
</evidence>
<keyword evidence="5 6" id="KW-0378">Hydrolase</keyword>